<name>A0A4R2GXH4_9ACTN</name>
<reference evidence="1 2" key="1">
    <citation type="journal article" date="2015" name="Stand. Genomic Sci.">
        <title>Genomic Encyclopedia of Bacterial and Archaeal Type Strains, Phase III: the genomes of soil and plant-associated and newly described type strains.</title>
        <authorList>
            <person name="Whitman W.B."/>
            <person name="Woyke T."/>
            <person name="Klenk H.P."/>
            <person name="Zhou Y."/>
            <person name="Lilburn T.G."/>
            <person name="Beck B.J."/>
            <person name="De Vos P."/>
            <person name="Vandamme P."/>
            <person name="Eisen J.A."/>
            <person name="Garrity G."/>
            <person name="Hugenholtz P."/>
            <person name="Kyrpides N.C."/>
        </authorList>
    </citation>
    <scope>NUCLEOTIDE SEQUENCE [LARGE SCALE GENOMIC DNA]</scope>
    <source>
        <strain evidence="1 2">VKM Ac-2572</strain>
    </source>
</reference>
<dbReference type="AlphaFoldDB" id="A0A4R2GXH4"/>
<dbReference type="EMBL" id="SLWN01000021">
    <property type="protein sequence ID" value="TCO15714.1"/>
    <property type="molecule type" value="Genomic_DNA"/>
</dbReference>
<gene>
    <name evidence="1" type="ORF">EV652_12187</name>
</gene>
<evidence type="ECO:0000313" key="1">
    <source>
        <dbReference type="EMBL" id="TCO15714.1"/>
    </source>
</evidence>
<keyword evidence="2" id="KW-1185">Reference proteome</keyword>
<evidence type="ECO:0000313" key="2">
    <source>
        <dbReference type="Proteomes" id="UP000294508"/>
    </source>
</evidence>
<sequence length="92" mass="10415">MQIRIPLDSSYPSYIEPMLDEFAVRLDGETEFCDDQEGEGDEVCFYLYGPNQDRLIEVALTAPAKFSLFDGAYAVKTAQRHEATGERERVST</sequence>
<accession>A0A4R2GXH4</accession>
<dbReference type="Proteomes" id="UP000294508">
    <property type="component" value="Unassembled WGS sequence"/>
</dbReference>
<organism evidence="1 2">
    <name type="scientific">Kribbella steppae</name>
    <dbReference type="NCBI Taxonomy" id="2512223"/>
    <lineage>
        <taxon>Bacteria</taxon>
        <taxon>Bacillati</taxon>
        <taxon>Actinomycetota</taxon>
        <taxon>Actinomycetes</taxon>
        <taxon>Propionibacteriales</taxon>
        <taxon>Kribbellaceae</taxon>
        <taxon>Kribbella</taxon>
    </lineage>
</organism>
<protein>
    <submittedName>
        <fullName evidence="1">Uncharacterized protein</fullName>
    </submittedName>
</protein>
<proteinExistence type="predicted"/>
<comment type="caution">
    <text evidence="1">The sequence shown here is derived from an EMBL/GenBank/DDBJ whole genome shotgun (WGS) entry which is preliminary data.</text>
</comment>